<proteinExistence type="predicted"/>
<dbReference type="Gene3D" id="3.20.20.70">
    <property type="entry name" value="Aldolase class I"/>
    <property type="match status" value="1"/>
</dbReference>
<comment type="caution">
    <text evidence="2">The sequence shown here is derived from an EMBL/GenBank/DDBJ whole genome shotgun (WGS) entry which is preliminary data.</text>
</comment>
<feature type="domain" description="Glycosyl hydrolase family 59 catalytic" evidence="1">
    <location>
        <begin position="3"/>
        <end position="155"/>
    </location>
</feature>
<dbReference type="EMBL" id="JBHMAF010000167">
    <property type="protein sequence ID" value="MFB9760759.1"/>
    <property type="molecule type" value="Genomic_DNA"/>
</dbReference>
<protein>
    <recommendedName>
        <fullName evidence="1">Glycosyl hydrolase family 59 catalytic domain-containing protein</fullName>
    </recommendedName>
</protein>
<accession>A0ABV5WJG5</accession>
<gene>
    <name evidence="2" type="ORF">ACFFMS_20975</name>
</gene>
<name>A0ABV5WJG5_9BACI</name>
<dbReference type="Pfam" id="PF02057">
    <property type="entry name" value="Glyco_hydro_59"/>
    <property type="match status" value="1"/>
</dbReference>
<reference evidence="2 3" key="1">
    <citation type="submission" date="2024-09" db="EMBL/GenBank/DDBJ databases">
        <authorList>
            <person name="Sun Q."/>
            <person name="Mori K."/>
        </authorList>
    </citation>
    <scope>NUCLEOTIDE SEQUENCE [LARGE SCALE GENOMIC DNA]</scope>
    <source>
        <strain evidence="2 3">JCM 11201</strain>
    </source>
</reference>
<dbReference type="Proteomes" id="UP001589609">
    <property type="component" value="Unassembled WGS sequence"/>
</dbReference>
<evidence type="ECO:0000259" key="1">
    <source>
        <dbReference type="Pfam" id="PF02057"/>
    </source>
</evidence>
<dbReference type="RefSeq" id="WP_379951040.1">
    <property type="nucleotide sequence ID" value="NZ_JBHMAF010000167.1"/>
</dbReference>
<keyword evidence="3" id="KW-1185">Reference proteome</keyword>
<organism evidence="2 3">
    <name type="scientific">Ectobacillus funiculus</name>
    <dbReference type="NCBI Taxonomy" id="137993"/>
    <lineage>
        <taxon>Bacteria</taxon>
        <taxon>Bacillati</taxon>
        <taxon>Bacillota</taxon>
        <taxon>Bacilli</taxon>
        <taxon>Bacillales</taxon>
        <taxon>Bacillaceae</taxon>
        <taxon>Ectobacillus</taxon>
    </lineage>
</organism>
<dbReference type="InterPro" id="IPR049161">
    <property type="entry name" value="GH59_cat"/>
</dbReference>
<dbReference type="InterPro" id="IPR013785">
    <property type="entry name" value="Aldolase_TIM"/>
</dbReference>
<sequence>MLRGAGFQFAADAKSINPDIMVEILRWGEPRFSWSGAASNQYENRYQWYKQTIDAVYKEYDFKLDYVGISQNESAQNNGKNELEWLKYFTSKIKTEPNSDADYKHIKLVDADGYRDTATISKTLLQNPDLIDEIDVVSSHYGLTGSNELTQLQNKLIAEGKQPKEV</sequence>
<evidence type="ECO:0000313" key="3">
    <source>
        <dbReference type="Proteomes" id="UP001589609"/>
    </source>
</evidence>
<evidence type="ECO:0000313" key="2">
    <source>
        <dbReference type="EMBL" id="MFB9760759.1"/>
    </source>
</evidence>